<accession>A0A4Y2K9E3</accession>
<dbReference type="AlphaFoldDB" id="A0A4Y2K9E3"/>
<gene>
    <name evidence="1" type="ORF">AVEN_36254_1</name>
</gene>
<comment type="caution">
    <text evidence="1">The sequence shown here is derived from an EMBL/GenBank/DDBJ whole genome shotgun (WGS) entry which is preliminary data.</text>
</comment>
<evidence type="ECO:0000313" key="1">
    <source>
        <dbReference type="EMBL" id="GBM99040.1"/>
    </source>
</evidence>
<keyword evidence="2" id="KW-1185">Reference proteome</keyword>
<organism evidence="1 2">
    <name type="scientific">Araneus ventricosus</name>
    <name type="common">Orbweaver spider</name>
    <name type="synonym">Epeira ventricosa</name>
    <dbReference type="NCBI Taxonomy" id="182803"/>
    <lineage>
        <taxon>Eukaryota</taxon>
        <taxon>Metazoa</taxon>
        <taxon>Ecdysozoa</taxon>
        <taxon>Arthropoda</taxon>
        <taxon>Chelicerata</taxon>
        <taxon>Arachnida</taxon>
        <taxon>Araneae</taxon>
        <taxon>Araneomorphae</taxon>
        <taxon>Entelegynae</taxon>
        <taxon>Araneoidea</taxon>
        <taxon>Araneidae</taxon>
        <taxon>Araneus</taxon>
    </lineage>
</organism>
<proteinExistence type="predicted"/>
<dbReference type="EMBL" id="BGPR01004383">
    <property type="protein sequence ID" value="GBM99040.1"/>
    <property type="molecule type" value="Genomic_DNA"/>
</dbReference>
<evidence type="ECO:0000313" key="2">
    <source>
        <dbReference type="Proteomes" id="UP000499080"/>
    </source>
</evidence>
<name>A0A4Y2K9E3_ARAVE</name>
<reference evidence="1 2" key="1">
    <citation type="journal article" date="2019" name="Sci. Rep.">
        <title>Orb-weaving spider Araneus ventricosus genome elucidates the spidroin gene catalogue.</title>
        <authorList>
            <person name="Kono N."/>
            <person name="Nakamura H."/>
            <person name="Ohtoshi R."/>
            <person name="Moran D.A.P."/>
            <person name="Shinohara A."/>
            <person name="Yoshida Y."/>
            <person name="Fujiwara M."/>
            <person name="Mori M."/>
            <person name="Tomita M."/>
            <person name="Arakawa K."/>
        </authorList>
    </citation>
    <scope>NUCLEOTIDE SEQUENCE [LARGE SCALE GENOMIC DNA]</scope>
</reference>
<dbReference type="Proteomes" id="UP000499080">
    <property type="component" value="Unassembled WGS sequence"/>
</dbReference>
<protein>
    <submittedName>
        <fullName evidence="1">Uncharacterized protein</fullName>
    </submittedName>
</protein>
<sequence>MDLELLSVYGSKLLLGSKVDAEFTFKGKRIGLPLRWTELPYGRADQNYSKRQGLEITKDGLELLRGHGRNYWRMIELPLSVRTGNHLTGDYPLRKWTEKTEHLCHGSNHYKGGQKPLKKADRTTSCADMKSISTRRTGNHPKGKDLKSPLRQVDANYLKEANLKSQFQEARGPESPYGQEDWNYFRARNRNQMIFRDKWFGITFNG</sequence>